<evidence type="ECO:0000313" key="2">
    <source>
        <dbReference type="Proteomes" id="UP000059680"/>
    </source>
</evidence>
<reference evidence="1 2" key="2">
    <citation type="journal article" date="2013" name="Plant Cell Physiol.">
        <title>Rice Annotation Project Database (RAP-DB): an integrative and interactive database for rice genomics.</title>
        <authorList>
            <person name="Sakai H."/>
            <person name="Lee S.S."/>
            <person name="Tanaka T."/>
            <person name="Numa H."/>
            <person name="Kim J."/>
            <person name="Kawahara Y."/>
            <person name="Wakimoto H."/>
            <person name="Yang C.C."/>
            <person name="Iwamoto M."/>
            <person name="Abe T."/>
            <person name="Yamada Y."/>
            <person name="Muto A."/>
            <person name="Inokuchi H."/>
            <person name="Ikemura T."/>
            <person name="Matsumoto T."/>
            <person name="Sasaki T."/>
            <person name="Itoh T."/>
        </authorList>
    </citation>
    <scope>NUCLEOTIDE SEQUENCE [LARGE SCALE GENOMIC DNA]</scope>
    <source>
        <strain evidence="2">cv. Nipponbare</strain>
    </source>
</reference>
<reference evidence="2" key="1">
    <citation type="journal article" date="2005" name="Nature">
        <title>The map-based sequence of the rice genome.</title>
        <authorList>
            <consortium name="International rice genome sequencing project (IRGSP)"/>
            <person name="Matsumoto T."/>
            <person name="Wu J."/>
            <person name="Kanamori H."/>
            <person name="Katayose Y."/>
            <person name="Fujisawa M."/>
            <person name="Namiki N."/>
            <person name="Mizuno H."/>
            <person name="Yamamoto K."/>
            <person name="Antonio B.A."/>
            <person name="Baba T."/>
            <person name="Sakata K."/>
            <person name="Nagamura Y."/>
            <person name="Aoki H."/>
            <person name="Arikawa K."/>
            <person name="Arita K."/>
            <person name="Bito T."/>
            <person name="Chiden Y."/>
            <person name="Fujitsuka N."/>
            <person name="Fukunaka R."/>
            <person name="Hamada M."/>
            <person name="Harada C."/>
            <person name="Hayashi A."/>
            <person name="Hijishita S."/>
            <person name="Honda M."/>
            <person name="Hosokawa S."/>
            <person name="Ichikawa Y."/>
            <person name="Idonuma A."/>
            <person name="Iijima M."/>
            <person name="Ikeda M."/>
            <person name="Ikeno M."/>
            <person name="Ito K."/>
            <person name="Ito S."/>
            <person name="Ito T."/>
            <person name="Ito Y."/>
            <person name="Ito Y."/>
            <person name="Iwabuchi A."/>
            <person name="Kamiya K."/>
            <person name="Karasawa W."/>
            <person name="Kurita K."/>
            <person name="Katagiri S."/>
            <person name="Kikuta A."/>
            <person name="Kobayashi H."/>
            <person name="Kobayashi N."/>
            <person name="Machita K."/>
            <person name="Maehara T."/>
            <person name="Masukawa M."/>
            <person name="Mizubayashi T."/>
            <person name="Mukai Y."/>
            <person name="Nagasaki H."/>
            <person name="Nagata Y."/>
            <person name="Naito S."/>
            <person name="Nakashima M."/>
            <person name="Nakama Y."/>
            <person name="Nakamichi Y."/>
            <person name="Nakamura M."/>
            <person name="Meguro A."/>
            <person name="Negishi M."/>
            <person name="Ohta I."/>
            <person name="Ohta T."/>
            <person name="Okamoto M."/>
            <person name="Ono N."/>
            <person name="Saji S."/>
            <person name="Sakaguchi M."/>
            <person name="Sakai K."/>
            <person name="Shibata M."/>
            <person name="Shimokawa T."/>
            <person name="Song J."/>
            <person name="Takazaki Y."/>
            <person name="Terasawa K."/>
            <person name="Tsugane M."/>
            <person name="Tsuji K."/>
            <person name="Ueda S."/>
            <person name="Waki K."/>
            <person name="Yamagata H."/>
            <person name="Yamamoto M."/>
            <person name="Yamamoto S."/>
            <person name="Yamane H."/>
            <person name="Yoshiki S."/>
            <person name="Yoshihara R."/>
            <person name="Yukawa K."/>
            <person name="Zhong H."/>
            <person name="Yano M."/>
            <person name="Yuan Q."/>
            <person name="Ouyang S."/>
            <person name="Liu J."/>
            <person name="Jones K.M."/>
            <person name="Gansberger K."/>
            <person name="Moffat K."/>
            <person name="Hill J."/>
            <person name="Bera J."/>
            <person name="Fadrosh D."/>
            <person name="Jin S."/>
            <person name="Johri S."/>
            <person name="Kim M."/>
            <person name="Overton L."/>
            <person name="Reardon M."/>
            <person name="Tsitrin T."/>
            <person name="Vuong H."/>
            <person name="Weaver B."/>
            <person name="Ciecko A."/>
            <person name="Tallon L."/>
            <person name="Jackson J."/>
            <person name="Pai G."/>
            <person name="Aken S.V."/>
            <person name="Utterback T."/>
            <person name="Reidmuller S."/>
            <person name="Feldblyum T."/>
            <person name="Hsiao J."/>
            <person name="Zismann V."/>
            <person name="Iobst S."/>
            <person name="de Vazeille A.R."/>
            <person name="Buell C.R."/>
            <person name="Ying K."/>
            <person name="Li Y."/>
            <person name="Lu T."/>
            <person name="Huang Y."/>
            <person name="Zhao Q."/>
            <person name="Feng Q."/>
            <person name="Zhang L."/>
            <person name="Zhu J."/>
            <person name="Weng Q."/>
            <person name="Mu J."/>
            <person name="Lu Y."/>
            <person name="Fan D."/>
            <person name="Liu Y."/>
            <person name="Guan J."/>
            <person name="Zhang Y."/>
            <person name="Yu S."/>
            <person name="Liu X."/>
            <person name="Zhang Y."/>
            <person name="Hong G."/>
            <person name="Han B."/>
            <person name="Choisne N."/>
            <person name="Demange N."/>
            <person name="Orjeda G."/>
            <person name="Samain S."/>
            <person name="Cattolico L."/>
            <person name="Pelletier E."/>
            <person name="Couloux A."/>
            <person name="Segurens B."/>
            <person name="Wincker P."/>
            <person name="D'Hont A."/>
            <person name="Scarpelli C."/>
            <person name="Weissenbach J."/>
            <person name="Salanoubat M."/>
            <person name="Quetier F."/>
            <person name="Yu Y."/>
            <person name="Kim H.R."/>
            <person name="Rambo T."/>
            <person name="Currie J."/>
            <person name="Collura K."/>
            <person name="Luo M."/>
            <person name="Yang T."/>
            <person name="Ammiraju J.S.S."/>
            <person name="Engler F."/>
            <person name="Soderlund C."/>
            <person name="Wing R.A."/>
            <person name="Palmer L.E."/>
            <person name="de la Bastide M."/>
            <person name="Spiegel L."/>
            <person name="Nascimento L."/>
            <person name="Zutavern T."/>
            <person name="O'Shaughnessy A."/>
            <person name="Dike S."/>
            <person name="Dedhia N."/>
            <person name="Preston R."/>
            <person name="Balija V."/>
            <person name="McCombie W.R."/>
            <person name="Chow T."/>
            <person name="Chen H."/>
            <person name="Chung M."/>
            <person name="Chen C."/>
            <person name="Shaw J."/>
            <person name="Wu H."/>
            <person name="Hsiao K."/>
            <person name="Chao Y."/>
            <person name="Chu M."/>
            <person name="Cheng C."/>
            <person name="Hour A."/>
            <person name="Lee P."/>
            <person name="Lin S."/>
            <person name="Lin Y."/>
            <person name="Liou J."/>
            <person name="Liu S."/>
            <person name="Hsing Y."/>
            <person name="Raghuvanshi S."/>
            <person name="Mohanty A."/>
            <person name="Bharti A.K."/>
            <person name="Gaur A."/>
            <person name="Gupta V."/>
            <person name="Kumar D."/>
            <person name="Ravi V."/>
            <person name="Vij S."/>
            <person name="Kapur A."/>
            <person name="Khurana P."/>
            <person name="Khurana P."/>
            <person name="Khurana J.P."/>
            <person name="Tyagi A.K."/>
            <person name="Gaikwad K."/>
            <person name="Singh A."/>
            <person name="Dalal V."/>
            <person name="Srivastava S."/>
            <person name="Dixit A."/>
            <person name="Pal A.K."/>
            <person name="Ghazi I.A."/>
            <person name="Yadav M."/>
            <person name="Pandit A."/>
            <person name="Bhargava A."/>
            <person name="Sureshbabu K."/>
            <person name="Batra K."/>
            <person name="Sharma T.R."/>
            <person name="Mohapatra T."/>
            <person name="Singh N.K."/>
            <person name="Messing J."/>
            <person name="Nelson A.B."/>
            <person name="Fuks G."/>
            <person name="Kavchok S."/>
            <person name="Keizer G."/>
            <person name="Linton E."/>
            <person name="Llaca V."/>
            <person name="Song R."/>
            <person name="Tanyolac B."/>
            <person name="Young S."/>
            <person name="Ho-Il K."/>
            <person name="Hahn J.H."/>
            <person name="Sangsakoo G."/>
            <person name="Vanavichit A."/>
            <person name="de Mattos Luiz.A.T."/>
            <person name="Zimmer P.D."/>
            <person name="Malone G."/>
            <person name="Dellagostin O."/>
            <person name="de Oliveira A.C."/>
            <person name="Bevan M."/>
            <person name="Bancroft I."/>
            <person name="Minx P."/>
            <person name="Cordum H."/>
            <person name="Wilson R."/>
            <person name="Cheng Z."/>
            <person name="Jin W."/>
            <person name="Jiang J."/>
            <person name="Leong S.A."/>
            <person name="Iwama H."/>
            <person name="Gojobori T."/>
            <person name="Itoh T."/>
            <person name="Niimura Y."/>
            <person name="Fujii Y."/>
            <person name="Habara T."/>
            <person name="Sakai H."/>
            <person name="Sato Y."/>
            <person name="Wilson G."/>
            <person name="Kumar K."/>
            <person name="McCouch S."/>
            <person name="Juretic N."/>
            <person name="Hoen D."/>
            <person name="Wright S."/>
            <person name="Bruskiewich R."/>
            <person name="Bureau T."/>
            <person name="Miyao A."/>
            <person name="Hirochika H."/>
            <person name="Nishikawa T."/>
            <person name="Kadowaki K."/>
            <person name="Sugiura M."/>
            <person name="Burr B."/>
            <person name="Sasaki T."/>
        </authorList>
    </citation>
    <scope>NUCLEOTIDE SEQUENCE [LARGE SCALE GENOMIC DNA]</scope>
    <source>
        <strain evidence="2">cv. Nipponbare</strain>
    </source>
</reference>
<dbReference type="Proteomes" id="UP000059680">
    <property type="component" value="Chromosome 1"/>
</dbReference>
<evidence type="ECO:0000313" key="1">
    <source>
        <dbReference type="EMBL" id="BAS74855.1"/>
    </source>
</evidence>
<gene>
    <name evidence="1" type="ordered locus">Os01g0808950</name>
    <name evidence="1" type="ORF">OSNPB_010808950</name>
</gene>
<name>A0A0P0V9J3_ORYSJ</name>
<dbReference type="InParanoid" id="A0A0P0V9J3"/>
<dbReference type="PaxDb" id="39947-A0A0P0V9J3"/>
<dbReference type="EMBL" id="AP014957">
    <property type="protein sequence ID" value="BAS74855.1"/>
    <property type="molecule type" value="Genomic_DNA"/>
</dbReference>
<feature type="non-terminal residue" evidence="1">
    <location>
        <position position="87"/>
    </location>
</feature>
<dbReference type="Gramene" id="Os01t0808950-00">
    <property type="protein sequence ID" value="Os01t0808950-00"/>
    <property type="gene ID" value="Os01g0808950"/>
</dbReference>
<keyword evidence="2" id="KW-1185">Reference proteome</keyword>
<organism evidence="1 2">
    <name type="scientific">Oryza sativa subsp. japonica</name>
    <name type="common">Rice</name>
    <dbReference type="NCBI Taxonomy" id="39947"/>
    <lineage>
        <taxon>Eukaryota</taxon>
        <taxon>Viridiplantae</taxon>
        <taxon>Streptophyta</taxon>
        <taxon>Embryophyta</taxon>
        <taxon>Tracheophyta</taxon>
        <taxon>Spermatophyta</taxon>
        <taxon>Magnoliopsida</taxon>
        <taxon>Liliopsida</taxon>
        <taxon>Poales</taxon>
        <taxon>Poaceae</taxon>
        <taxon>BOP clade</taxon>
        <taxon>Oryzoideae</taxon>
        <taxon>Oryzeae</taxon>
        <taxon>Oryzinae</taxon>
        <taxon>Oryza</taxon>
        <taxon>Oryza sativa</taxon>
    </lineage>
</organism>
<dbReference type="AlphaFoldDB" id="A0A0P0V9J3"/>
<proteinExistence type="predicted"/>
<sequence length="87" mass="7687">MTRRHEGVGGVAGGCGAGVGRGRGGAGPGLSRAVTGGGQLAAAAAAAAVVVVGGGAGAVLGRVGVAAGELLHEGAEPGGAGLDPHGV</sequence>
<accession>A0A0P0V9J3</accession>
<protein>
    <submittedName>
        <fullName evidence="1">Os01g0808950 protein</fullName>
    </submittedName>
</protein>
<reference evidence="1 2" key="3">
    <citation type="journal article" date="2013" name="Rice">
        <title>Improvement of the Oryza sativa Nipponbare reference genome using next generation sequence and optical map data.</title>
        <authorList>
            <person name="Kawahara Y."/>
            <person name="de la Bastide M."/>
            <person name="Hamilton J.P."/>
            <person name="Kanamori H."/>
            <person name="McCombie W.R."/>
            <person name="Ouyang S."/>
            <person name="Schwartz D.C."/>
            <person name="Tanaka T."/>
            <person name="Wu J."/>
            <person name="Zhou S."/>
            <person name="Childs K.L."/>
            <person name="Davidson R.M."/>
            <person name="Lin H."/>
            <person name="Quesada-Ocampo L."/>
            <person name="Vaillancourt B."/>
            <person name="Sakai H."/>
            <person name="Lee S.S."/>
            <person name="Kim J."/>
            <person name="Numa H."/>
            <person name="Itoh T."/>
            <person name="Buell C.R."/>
            <person name="Matsumoto T."/>
        </authorList>
    </citation>
    <scope>NUCLEOTIDE SEQUENCE [LARGE SCALE GENOMIC DNA]</scope>
    <source>
        <strain evidence="2">cv. Nipponbare</strain>
    </source>
</reference>